<gene>
    <name evidence="5" type="ORF">LU297_03290</name>
</gene>
<protein>
    <submittedName>
        <fullName evidence="5">CoA ester lyase</fullName>
    </submittedName>
</protein>
<evidence type="ECO:0000313" key="6">
    <source>
        <dbReference type="Proteomes" id="UP001063782"/>
    </source>
</evidence>
<sequence>MMEQLLFLFVPASRLDRVQKAIDAGASAVIIDLEDTVACDQKDAIRQSLIQFDDEHECSYWLRINGVSSADFADDVSMLSKLTGVSGLLLPKCENHLQVQMLSQQTHLPIIAMIETPLGVANIAQIAQSKGLFALSFGCLDLMKGLGVRLNSQAAGVMFDKIRTDLVIHSAIHGLHPPIETIYPRFDDESGMMACVQHWLDFGFGGQLLIHPKQINIAKQAIAKQDDWKKATAIWQIFEETGQMVFACDGQMVDLPLIIWAAGVLGKTMPAT</sequence>
<reference evidence="5" key="1">
    <citation type="submission" date="2021-12" db="EMBL/GenBank/DDBJ databases">
        <title>taxonomy of Moraxella sp. ZY201224.</title>
        <authorList>
            <person name="Li F."/>
        </authorList>
    </citation>
    <scope>NUCLEOTIDE SEQUENCE</scope>
    <source>
        <strain evidence="5">ZY201224</strain>
    </source>
</reference>
<dbReference type="Pfam" id="PF03328">
    <property type="entry name" value="HpcH_HpaI"/>
    <property type="match status" value="1"/>
</dbReference>
<dbReference type="RefSeq" id="WP_263076983.1">
    <property type="nucleotide sequence ID" value="NZ_CP089977.1"/>
</dbReference>
<comment type="cofactor">
    <cofactor evidence="1">
        <name>Mg(2+)</name>
        <dbReference type="ChEBI" id="CHEBI:18420"/>
    </cofactor>
</comment>
<dbReference type="Proteomes" id="UP001063782">
    <property type="component" value="Chromosome"/>
</dbReference>
<keyword evidence="5" id="KW-0456">Lyase</keyword>
<dbReference type="PIRSF" id="PIRSF015582">
    <property type="entry name" value="Cit_lyase_B"/>
    <property type="match status" value="1"/>
</dbReference>
<evidence type="ECO:0000256" key="1">
    <source>
        <dbReference type="ARBA" id="ARBA00001946"/>
    </source>
</evidence>
<dbReference type="PANTHER" id="PTHR32308">
    <property type="entry name" value="LYASE BETA SUBUNIT, PUTATIVE (AFU_ORTHOLOGUE AFUA_4G13030)-RELATED"/>
    <property type="match status" value="1"/>
</dbReference>
<dbReference type="InterPro" id="IPR040442">
    <property type="entry name" value="Pyrv_kinase-like_dom_sf"/>
</dbReference>
<feature type="domain" description="HpcH/HpaI aldolase/citrate lyase" evidence="4">
    <location>
        <begin position="7"/>
        <end position="212"/>
    </location>
</feature>
<dbReference type="InterPro" id="IPR015813">
    <property type="entry name" value="Pyrv/PenolPyrv_kinase-like_dom"/>
</dbReference>
<proteinExistence type="predicted"/>
<dbReference type="EMBL" id="CP089977">
    <property type="protein sequence ID" value="UXZ05484.1"/>
    <property type="molecule type" value="Genomic_DNA"/>
</dbReference>
<evidence type="ECO:0000259" key="4">
    <source>
        <dbReference type="Pfam" id="PF03328"/>
    </source>
</evidence>
<dbReference type="InterPro" id="IPR011206">
    <property type="entry name" value="Citrate_lyase_beta/mcl1/mcl2"/>
</dbReference>
<dbReference type="GO" id="GO:0016829">
    <property type="term" value="F:lyase activity"/>
    <property type="evidence" value="ECO:0007669"/>
    <property type="project" value="UniProtKB-KW"/>
</dbReference>
<dbReference type="PANTHER" id="PTHR32308:SF10">
    <property type="entry name" value="CITRATE LYASE SUBUNIT BETA"/>
    <property type="match status" value="1"/>
</dbReference>
<keyword evidence="2" id="KW-0479">Metal-binding</keyword>
<evidence type="ECO:0000256" key="3">
    <source>
        <dbReference type="ARBA" id="ARBA00022842"/>
    </source>
</evidence>
<evidence type="ECO:0000256" key="2">
    <source>
        <dbReference type="ARBA" id="ARBA00022723"/>
    </source>
</evidence>
<evidence type="ECO:0000313" key="5">
    <source>
        <dbReference type="EMBL" id="UXZ05484.1"/>
    </source>
</evidence>
<organism evidence="5 6">
    <name type="scientific">Moraxella nasicaprae</name>
    <dbReference type="NCBI Taxonomy" id="2904122"/>
    <lineage>
        <taxon>Bacteria</taxon>
        <taxon>Pseudomonadati</taxon>
        <taxon>Pseudomonadota</taxon>
        <taxon>Gammaproteobacteria</taxon>
        <taxon>Moraxellales</taxon>
        <taxon>Moraxellaceae</taxon>
        <taxon>Moraxella</taxon>
    </lineage>
</organism>
<dbReference type="Gene3D" id="3.20.20.60">
    <property type="entry name" value="Phosphoenolpyruvate-binding domains"/>
    <property type="match status" value="1"/>
</dbReference>
<keyword evidence="6" id="KW-1185">Reference proteome</keyword>
<dbReference type="InterPro" id="IPR005000">
    <property type="entry name" value="Aldolase/citrate-lyase_domain"/>
</dbReference>
<dbReference type="SUPFAM" id="SSF51621">
    <property type="entry name" value="Phosphoenolpyruvate/pyruvate domain"/>
    <property type="match status" value="1"/>
</dbReference>
<name>A0ABY6F5V1_9GAMM</name>
<accession>A0ABY6F5V1</accession>
<keyword evidence="3" id="KW-0460">Magnesium</keyword>